<proteinExistence type="predicted"/>
<evidence type="ECO:0000313" key="2">
    <source>
        <dbReference type="Proteomes" id="UP000789901"/>
    </source>
</evidence>
<organism evidence="1 2">
    <name type="scientific">Gigaspora margarita</name>
    <dbReference type="NCBI Taxonomy" id="4874"/>
    <lineage>
        <taxon>Eukaryota</taxon>
        <taxon>Fungi</taxon>
        <taxon>Fungi incertae sedis</taxon>
        <taxon>Mucoromycota</taxon>
        <taxon>Glomeromycotina</taxon>
        <taxon>Glomeromycetes</taxon>
        <taxon>Diversisporales</taxon>
        <taxon>Gigasporaceae</taxon>
        <taxon>Gigaspora</taxon>
    </lineage>
</organism>
<gene>
    <name evidence="1" type="ORF">GMARGA_LOCUS14195</name>
</gene>
<name>A0ABN7V6H4_GIGMA</name>
<comment type="caution">
    <text evidence="1">The sequence shown here is derived from an EMBL/GenBank/DDBJ whole genome shotgun (WGS) entry which is preliminary data.</text>
</comment>
<reference evidence="1 2" key="1">
    <citation type="submission" date="2021-06" db="EMBL/GenBank/DDBJ databases">
        <authorList>
            <person name="Kallberg Y."/>
            <person name="Tangrot J."/>
            <person name="Rosling A."/>
        </authorList>
    </citation>
    <scope>NUCLEOTIDE SEQUENCE [LARGE SCALE GENOMIC DNA]</scope>
    <source>
        <strain evidence="1 2">120-4 pot B 10/14</strain>
    </source>
</reference>
<protein>
    <submittedName>
        <fullName evidence="1">21367_t:CDS:1</fullName>
    </submittedName>
</protein>
<dbReference type="Proteomes" id="UP000789901">
    <property type="component" value="Unassembled WGS sequence"/>
</dbReference>
<sequence length="79" mass="9227">MYKIEIIQEKLALSKKSRSVDMTFCNYRVRRAVEDSYNGKLAPIIQESSDLIIIIIHSFKQSTISEELTQLMKLEDLVY</sequence>
<keyword evidence="2" id="KW-1185">Reference proteome</keyword>
<evidence type="ECO:0000313" key="1">
    <source>
        <dbReference type="EMBL" id="CAG8728774.1"/>
    </source>
</evidence>
<dbReference type="EMBL" id="CAJVQB010009303">
    <property type="protein sequence ID" value="CAG8728774.1"/>
    <property type="molecule type" value="Genomic_DNA"/>
</dbReference>
<accession>A0ABN7V6H4</accession>